<proteinExistence type="predicted"/>
<organism evidence="3">
    <name type="scientific">Serpula lacrymans var. lacrymans (strain S7.3)</name>
    <name type="common">Dry rot fungus</name>
    <dbReference type="NCBI Taxonomy" id="936435"/>
    <lineage>
        <taxon>Eukaryota</taxon>
        <taxon>Fungi</taxon>
        <taxon>Dikarya</taxon>
        <taxon>Basidiomycota</taxon>
        <taxon>Agaricomycotina</taxon>
        <taxon>Agaricomycetes</taxon>
        <taxon>Agaricomycetidae</taxon>
        <taxon>Boletales</taxon>
        <taxon>Coniophorineae</taxon>
        <taxon>Serpulaceae</taxon>
        <taxon>Serpula</taxon>
    </lineage>
</organism>
<dbReference type="InParanoid" id="F8PRP9"/>
<dbReference type="AlphaFoldDB" id="F8PRP9"/>
<dbReference type="OMA" id="AICKWHE"/>
<evidence type="ECO:0000313" key="2">
    <source>
        <dbReference type="EMBL" id="EGO00619.1"/>
    </source>
</evidence>
<feature type="compositionally biased region" description="Basic and acidic residues" evidence="1">
    <location>
        <begin position="520"/>
        <end position="533"/>
    </location>
</feature>
<dbReference type="OrthoDB" id="3158970at2759"/>
<feature type="compositionally biased region" description="Basic and acidic residues" evidence="1">
    <location>
        <begin position="474"/>
        <end position="487"/>
    </location>
</feature>
<feature type="region of interest" description="Disordered" evidence="1">
    <location>
        <begin position="436"/>
        <end position="630"/>
    </location>
</feature>
<feature type="compositionally biased region" description="Acidic residues" evidence="1">
    <location>
        <begin position="441"/>
        <end position="473"/>
    </location>
</feature>
<feature type="region of interest" description="Disordered" evidence="1">
    <location>
        <begin position="267"/>
        <end position="320"/>
    </location>
</feature>
<dbReference type="STRING" id="936435.F8PRP9"/>
<dbReference type="EMBL" id="GL945478">
    <property type="protein sequence ID" value="EGO00619.1"/>
    <property type="molecule type" value="Genomic_DNA"/>
</dbReference>
<reference evidence="3" key="1">
    <citation type="journal article" date="2011" name="Science">
        <title>The plant cell wall-decomposing machinery underlies the functional diversity of forest fungi.</title>
        <authorList>
            <person name="Eastwood D.C."/>
            <person name="Floudas D."/>
            <person name="Binder M."/>
            <person name="Majcherczyk A."/>
            <person name="Schneider P."/>
            <person name="Aerts A."/>
            <person name="Asiegbu F.O."/>
            <person name="Baker S.E."/>
            <person name="Barry K."/>
            <person name="Bendiksby M."/>
            <person name="Blumentritt M."/>
            <person name="Coutinho P.M."/>
            <person name="Cullen D."/>
            <person name="de Vries R.P."/>
            <person name="Gathman A."/>
            <person name="Goodell B."/>
            <person name="Henrissat B."/>
            <person name="Ihrmark K."/>
            <person name="Kauserud H."/>
            <person name="Kohler A."/>
            <person name="LaButti K."/>
            <person name="Lapidus A."/>
            <person name="Lavin J.L."/>
            <person name="Lee Y.-H."/>
            <person name="Lindquist E."/>
            <person name="Lilly W."/>
            <person name="Lucas S."/>
            <person name="Morin E."/>
            <person name="Murat C."/>
            <person name="Oguiza J.A."/>
            <person name="Park J."/>
            <person name="Pisabarro A.G."/>
            <person name="Riley R."/>
            <person name="Rosling A."/>
            <person name="Salamov A."/>
            <person name="Schmidt O."/>
            <person name="Schmutz J."/>
            <person name="Skrede I."/>
            <person name="Stenlid J."/>
            <person name="Wiebenga A."/>
            <person name="Xie X."/>
            <person name="Kuees U."/>
            <person name="Hibbett D.S."/>
            <person name="Hoffmeister D."/>
            <person name="Hoegberg N."/>
            <person name="Martin F."/>
            <person name="Grigoriev I.V."/>
            <person name="Watkinson S.C."/>
        </authorList>
    </citation>
    <scope>NUCLEOTIDE SEQUENCE [LARGE SCALE GENOMIC DNA]</scope>
    <source>
        <strain evidence="3">strain S7.3</strain>
    </source>
</reference>
<evidence type="ECO:0000256" key="1">
    <source>
        <dbReference type="SAM" id="MobiDB-lite"/>
    </source>
</evidence>
<name>F8PRP9_SERL3</name>
<gene>
    <name evidence="2" type="ORF">SERLA73DRAFT_104957</name>
</gene>
<feature type="compositionally biased region" description="Polar residues" evidence="1">
    <location>
        <begin position="582"/>
        <end position="599"/>
    </location>
</feature>
<protein>
    <submittedName>
        <fullName evidence="2">Uncharacterized protein</fullName>
    </submittedName>
</protein>
<feature type="compositionally biased region" description="Low complexity" evidence="1">
    <location>
        <begin position="297"/>
        <end position="310"/>
    </location>
</feature>
<sequence length="667" mass="73748">MGSSTPSTLSSWPPTFHSTDYQTRQTVDAFIELGEGSISEVLCVAREKLWLRKETKMVELMGQALAAARWEGGDDDDACSNFSDRSDTSDPDLLTLTEDLGGIRELAILDWARGRILDGWWCSPADEWYGYHQYRQTSMTASRSANHSPPSYCSPCLPSSQSHNRVIRPKLTHSHPLSRTIDAPTPPSFALCEQAYRAYQKQLRLILLPAMKNIVKRMVAEAGASENGRVDPATRAARMSMEEVLTELRTPGVWFDRVDWIDDGYSERGLRMDGKKNDEDVESSSTGTERSDGSHATSPVLSTTTLRTTPSPSPVREKEETFSSLTIVPIPISPVLESPSLLHPIPYVPLTSQGMPQYSMEAFKSVWREACAPLYSCRCAICERTLIKLQLAATFSGGVRPSEPVQVPVQSQNQLIYATHPQQRAVDVVRLEEQSPRRFFEEEEEEEEEEVYAEEEEESEEGDDLEFSSDEAENDAKTRAGRRDLRVVGDPGTIGKIYLSLPPQVHTRQTQQSVTPRKRSSGDLDGDHVDRDSGNGAQETNQSQKSGTPPKRPRREASDTNPVLAVTAPTPDNRGDAESKARSSQCSTPAEQVKSSTPTRQRKRSSEEIDTSGDNVSVGNGGNRESVDNAKRARVDNREMLKAGLVKGGELDGLYVFEAESGGVDMS</sequence>
<dbReference type="Proteomes" id="UP000008063">
    <property type="component" value="Unassembled WGS sequence"/>
</dbReference>
<feature type="compositionally biased region" description="Polar residues" evidence="1">
    <location>
        <begin position="506"/>
        <end position="515"/>
    </location>
</feature>
<evidence type="ECO:0000313" key="3">
    <source>
        <dbReference type="Proteomes" id="UP000008063"/>
    </source>
</evidence>
<keyword evidence="3" id="KW-1185">Reference proteome</keyword>
<feature type="compositionally biased region" description="Basic and acidic residues" evidence="1">
    <location>
        <begin position="267"/>
        <end position="278"/>
    </location>
</feature>
<accession>F8PRP9</accession>
<feature type="compositionally biased region" description="Polar residues" evidence="1">
    <location>
        <begin position="535"/>
        <end position="547"/>
    </location>
</feature>
<dbReference type="eggNOG" id="ENOG502SMMR">
    <property type="taxonomic scope" value="Eukaryota"/>
</dbReference>
<dbReference type="HOGENOM" id="CLU_007338_0_0_1"/>